<dbReference type="OrthoDB" id="7066838at2"/>
<reference evidence="1 2" key="1">
    <citation type="submission" date="2009-02" db="EMBL/GenBank/DDBJ databases">
        <title>Sequencing of the draft genome and assembly of Dethiobacter alkaliphilus AHT 1.</title>
        <authorList>
            <consortium name="US DOE Joint Genome Institute (JGI-PGF)"/>
            <person name="Lucas S."/>
            <person name="Copeland A."/>
            <person name="Lapidus A."/>
            <person name="Glavina del Rio T."/>
            <person name="Dalin E."/>
            <person name="Tice H."/>
            <person name="Bruce D."/>
            <person name="Goodwin L."/>
            <person name="Pitluck S."/>
            <person name="Larimer F."/>
            <person name="Land M.L."/>
            <person name="Hauser L."/>
            <person name="Muyzer G."/>
        </authorList>
    </citation>
    <scope>NUCLEOTIDE SEQUENCE [LARGE SCALE GENOMIC DNA]</scope>
    <source>
        <strain evidence="1 2">AHT 1</strain>
    </source>
</reference>
<evidence type="ECO:0008006" key="3">
    <source>
        <dbReference type="Google" id="ProtNLM"/>
    </source>
</evidence>
<accession>C0GGK9</accession>
<dbReference type="RefSeq" id="WP_008516423.1">
    <property type="nucleotide sequence ID" value="NZ_ACJM01000007.1"/>
</dbReference>
<organism evidence="1 2">
    <name type="scientific">Dethiobacter alkaliphilus AHT 1</name>
    <dbReference type="NCBI Taxonomy" id="555088"/>
    <lineage>
        <taxon>Bacteria</taxon>
        <taxon>Bacillati</taxon>
        <taxon>Bacillota</taxon>
        <taxon>Dethiobacteria</taxon>
        <taxon>Dethiobacterales</taxon>
        <taxon>Dethiobacteraceae</taxon>
        <taxon>Dethiobacter</taxon>
    </lineage>
</organism>
<dbReference type="STRING" id="555088.DealDRAFT_1573"/>
<sequence length="249" mass="28058">MDAIFELSFLLNQAISLTALCLIQYTNGYLAEHKNVKVNYTRKINHFTLFVIPILLNRGYAYDQSFGLFALGAFLAVFKFIFYIKPIRDRVPFIRTMFSSFDRPEDRPHTLLWLSTQTAAGYLVLIPMGILFSQLGLMELILIPILIYGIGDGLAEPVGVRFGKHKYAAYALFSDKKYFRTFEGSACVLITSIIVVIAHYTFFTPLQLMVALAAIPILMTLAEAFSPHTWDSPVMFLVGSLSLLAISFI</sequence>
<dbReference type="EMBL" id="ACJM01000007">
    <property type="protein sequence ID" value="EEG77450.1"/>
    <property type="molecule type" value="Genomic_DNA"/>
</dbReference>
<gene>
    <name evidence="1" type="ORF">DealDRAFT_1573</name>
</gene>
<evidence type="ECO:0000313" key="2">
    <source>
        <dbReference type="Proteomes" id="UP000006443"/>
    </source>
</evidence>
<name>C0GGK9_DETAL</name>
<comment type="caution">
    <text evidence="1">The sequence shown here is derived from an EMBL/GenBank/DDBJ whole genome shotgun (WGS) entry which is preliminary data.</text>
</comment>
<protein>
    <recommendedName>
        <fullName evidence="3">Phosphatidate cytidylyltransferase</fullName>
    </recommendedName>
</protein>
<dbReference type="Proteomes" id="UP000006443">
    <property type="component" value="Unassembled WGS sequence"/>
</dbReference>
<keyword evidence="2" id="KW-1185">Reference proteome</keyword>
<dbReference type="AlphaFoldDB" id="C0GGK9"/>
<dbReference type="eggNOG" id="COG0170">
    <property type="taxonomic scope" value="Bacteria"/>
</dbReference>
<proteinExistence type="predicted"/>
<evidence type="ECO:0000313" key="1">
    <source>
        <dbReference type="EMBL" id="EEG77450.1"/>
    </source>
</evidence>